<dbReference type="RefSeq" id="WP_122629443.1">
    <property type="nucleotide sequence ID" value="NZ_UPPP01000094.1"/>
</dbReference>
<gene>
    <name evidence="1" type="ORF">LUCI_3842</name>
</gene>
<accession>A0A498RAQ8</accession>
<sequence>MNLFLVKGRLLRMIADYYALEKIYTLESALQYMQGKLNQPRLVFKLRQGIVQRKADVALVGAMIALLPKEKKEFFRLRYQKTMPLVFVAPKLYISPKVAGAWNAEILERLYALREGIVGDLILSPQALCAVESYLNTISDFFLAEGAKYADPVYIRQLENRRDSLYQLRLYMEQYLENVNAQERQLLLCWCNDPCLTYVELAGRFYVSESTAGRYVLRFKGAMFIFWEALRKENAGEKRDRFC</sequence>
<name>A0A498RAQ8_9FIRM</name>
<keyword evidence="2" id="KW-1185">Reference proteome</keyword>
<protein>
    <submittedName>
        <fullName evidence="1">Uncharacterized protein</fullName>
    </submittedName>
</protein>
<dbReference type="AlphaFoldDB" id="A0A498RAQ8"/>
<organism evidence="1 2">
    <name type="scientific">Lucifera butyrica</name>
    <dbReference type="NCBI Taxonomy" id="1351585"/>
    <lineage>
        <taxon>Bacteria</taxon>
        <taxon>Bacillati</taxon>
        <taxon>Bacillota</taxon>
        <taxon>Negativicutes</taxon>
        <taxon>Veillonellales</taxon>
        <taxon>Veillonellaceae</taxon>
        <taxon>Lucifera</taxon>
    </lineage>
</organism>
<evidence type="ECO:0000313" key="2">
    <source>
        <dbReference type="Proteomes" id="UP000277811"/>
    </source>
</evidence>
<dbReference type="OrthoDB" id="3034400at2"/>
<dbReference type="EMBL" id="UPPP01000094">
    <property type="protein sequence ID" value="VBB08564.1"/>
    <property type="molecule type" value="Genomic_DNA"/>
</dbReference>
<reference evidence="1 2" key="1">
    <citation type="submission" date="2018-06" db="EMBL/GenBank/DDBJ databases">
        <authorList>
            <person name="Strepis N."/>
        </authorList>
    </citation>
    <scope>NUCLEOTIDE SEQUENCE [LARGE SCALE GENOMIC DNA]</scope>
    <source>
        <strain evidence="1">LUCI</strain>
    </source>
</reference>
<evidence type="ECO:0000313" key="1">
    <source>
        <dbReference type="EMBL" id="VBB08564.1"/>
    </source>
</evidence>
<dbReference type="Proteomes" id="UP000277811">
    <property type="component" value="Unassembled WGS sequence"/>
</dbReference>
<proteinExistence type="predicted"/>